<organism evidence="1 2">
    <name type="scientific">Brassica cretica</name>
    <name type="common">Mustard</name>
    <dbReference type="NCBI Taxonomy" id="69181"/>
    <lineage>
        <taxon>Eukaryota</taxon>
        <taxon>Viridiplantae</taxon>
        <taxon>Streptophyta</taxon>
        <taxon>Embryophyta</taxon>
        <taxon>Tracheophyta</taxon>
        <taxon>Spermatophyta</taxon>
        <taxon>Magnoliopsida</taxon>
        <taxon>eudicotyledons</taxon>
        <taxon>Gunneridae</taxon>
        <taxon>Pentapetalae</taxon>
        <taxon>rosids</taxon>
        <taxon>malvids</taxon>
        <taxon>Brassicales</taxon>
        <taxon>Brassicaceae</taxon>
        <taxon>Brassiceae</taxon>
        <taxon>Brassica</taxon>
    </lineage>
</organism>
<evidence type="ECO:0000313" key="1">
    <source>
        <dbReference type="EMBL" id="KAF3600245.1"/>
    </source>
</evidence>
<protein>
    <submittedName>
        <fullName evidence="1">Uncharacterized protein</fullName>
    </submittedName>
</protein>
<dbReference type="AlphaFoldDB" id="A0A8S9SJM2"/>
<reference evidence="1" key="1">
    <citation type="submission" date="2019-12" db="EMBL/GenBank/DDBJ databases">
        <title>Genome sequencing and annotation of Brassica cretica.</title>
        <authorList>
            <person name="Studholme D.J."/>
            <person name="Sarris P."/>
        </authorList>
    </citation>
    <scope>NUCLEOTIDE SEQUENCE</scope>
    <source>
        <strain evidence="1">PFS-109/04</strain>
        <tissue evidence="1">Leaf</tissue>
    </source>
</reference>
<sequence>MEELITRGLGKTKIGMVNMEESDLTQWKRYGEIIHIHFERVSKFFSWHDLFPEWIDEEEDTEVPACPEIPMPDFESLEKLDLVIVKLPCKYPEEGWRREVLRLQVNLVAANLVVKKVKTDWTWKSKVLFWSKCQPMIEIFRCDDMEKREGDWWLYRPEVVRLQQKLNLPIGSCNLALPLWAPQGETYKRKALSLA</sequence>
<dbReference type="Proteomes" id="UP000712600">
    <property type="component" value="Unassembled WGS sequence"/>
</dbReference>
<dbReference type="EMBL" id="QGKX02000004">
    <property type="protein sequence ID" value="KAF3600245.1"/>
    <property type="molecule type" value="Genomic_DNA"/>
</dbReference>
<accession>A0A8S9SJM2</accession>
<comment type="caution">
    <text evidence="1">The sequence shown here is derived from an EMBL/GenBank/DDBJ whole genome shotgun (WGS) entry which is preliminary data.</text>
</comment>
<evidence type="ECO:0000313" key="2">
    <source>
        <dbReference type="Proteomes" id="UP000712600"/>
    </source>
</evidence>
<gene>
    <name evidence="1" type="ORF">F2Q69_00032947</name>
</gene>
<proteinExistence type="predicted"/>
<name>A0A8S9SJM2_BRACR</name>